<dbReference type="OrthoDB" id="5123569at2"/>
<dbReference type="AlphaFoldDB" id="A0A0M2HGD4"/>
<evidence type="ECO:0000313" key="2">
    <source>
        <dbReference type="EMBL" id="KJL45731.1"/>
    </source>
</evidence>
<dbReference type="STRING" id="92835.RS81_00105"/>
<gene>
    <name evidence="2" type="ORF">RS81_00105</name>
</gene>
<keyword evidence="1" id="KW-0472">Membrane</keyword>
<dbReference type="InterPro" id="IPR021373">
    <property type="entry name" value="DUF2993"/>
</dbReference>
<comment type="caution">
    <text evidence="2">The sequence shown here is derived from an EMBL/GenBank/DDBJ whole genome shotgun (WGS) entry which is preliminary data.</text>
</comment>
<organism evidence="2 3">
    <name type="scientific">Microbacterium terrae</name>
    <dbReference type="NCBI Taxonomy" id="69369"/>
    <lineage>
        <taxon>Bacteria</taxon>
        <taxon>Bacillati</taxon>
        <taxon>Actinomycetota</taxon>
        <taxon>Actinomycetes</taxon>
        <taxon>Micrococcales</taxon>
        <taxon>Microbacteriaceae</taxon>
        <taxon>Microbacterium</taxon>
    </lineage>
</organism>
<evidence type="ECO:0008006" key="4">
    <source>
        <dbReference type="Google" id="ProtNLM"/>
    </source>
</evidence>
<sequence length="277" mass="28652">MSSADTQPTLPIPEDAVHAAAPAAAPRRRRGWIAWIIGFAIVVVLAVVAWFAGEAIARDLVTKTVREQVVTRLSLPADQQIDVEVAGAVLPQLIGGTIGEITVSSDDVPLKGLTGDVTVVAHDVPVRGDAPIGQASATVTVDEEELRTLMASVDGFPADTLILDEPDVAFTTELSFFGVQVPVAVSLTPTAADGDLVLSPAGIEVAGAEITADRLREQFGVVADVVLKDWTVCLAEYMPAAITVTGVEVVGEQLVADLDVDGAIVSDPALQASGTCA</sequence>
<keyword evidence="1" id="KW-0812">Transmembrane</keyword>
<dbReference type="Proteomes" id="UP000033956">
    <property type="component" value="Unassembled WGS sequence"/>
</dbReference>
<dbReference type="Pfam" id="PF11209">
    <property type="entry name" value="LmeA"/>
    <property type="match status" value="1"/>
</dbReference>
<feature type="transmembrane region" description="Helical" evidence="1">
    <location>
        <begin position="32"/>
        <end position="53"/>
    </location>
</feature>
<keyword evidence="3" id="KW-1185">Reference proteome</keyword>
<name>A0A0M2HGD4_9MICO</name>
<reference evidence="2 3" key="1">
    <citation type="submission" date="2015-02" db="EMBL/GenBank/DDBJ databases">
        <title>Draft genome sequences of ten Microbacterium spp. with emphasis on heavy metal contaminated environments.</title>
        <authorList>
            <person name="Corretto E."/>
        </authorList>
    </citation>
    <scope>NUCLEOTIDE SEQUENCE [LARGE SCALE GENOMIC DNA]</scope>
    <source>
        <strain evidence="2 3">DSM 12510</strain>
    </source>
</reference>
<proteinExistence type="predicted"/>
<dbReference type="EMBL" id="JYIZ01000016">
    <property type="protein sequence ID" value="KJL45731.1"/>
    <property type="molecule type" value="Genomic_DNA"/>
</dbReference>
<keyword evidence="1" id="KW-1133">Transmembrane helix</keyword>
<protein>
    <recommendedName>
        <fullName evidence="4">DUF2993 domain-containing protein</fullName>
    </recommendedName>
</protein>
<evidence type="ECO:0000256" key="1">
    <source>
        <dbReference type="SAM" id="Phobius"/>
    </source>
</evidence>
<dbReference type="PATRIC" id="fig|92835.4.peg.109"/>
<dbReference type="RefSeq" id="WP_045274118.1">
    <property type="nucleotide sequence ID" value="NZ_BAAAUP010000006.1"/>
</dbReference>
<evidence type="ECO:0000313" key="3">
    <source>
        <dbReference type="Proteomes" id="UP000033956"/>
    </source>
</evidence>
<accession>A0A0M2HGD4</accession>